<keyword evidence="1" id="KW-0812">Transmembrane</keyword>
<feature type="transmembrane region" description="Helical" evidence="1">
    <location>
        <begin position="74"/>
        <end position="94"/>
    </location>
</feature>
<evidence type="ECO:0000256" key="1">
    <source>
        <dbReference type="SAM" id="Phobius"/>
    </source>
</evidence>
<dbReference type="EMBL" id="FLQX01000021">
    <property type="protein sequence ID" value="SBT03876.1"/>
    <property type="molecule type" value="Genomic_DNA"/>
</dbReference>
<reference evidence="3" key="1">
    <citation type="submission" date="2016-06" db="EMBL/GenBank/DDBJ databases">
        <authorList>
            <person name="McIlroy S.J."/>
            <person name="Karst S.M."/>
            <person name="Albertsen M."/>
        </authorList>
    </citation>
    <scope>NUCLEOTIDE SEQUENCE [LARGE SCALE GENOMIC DNA]</scope>
</reference>
<feature type="transmembrane region" description="Helical" evidence="1">
    <location>
        <begin position="12"/>
        <end position="33"/>
    </location>
</feature>
<accession>A0A1A8XGP6</accession>
<evidence type="ECO:0008006" key="4">
    <source>
        <dbReference type="Google" id="ProtNLM"/>
    </source>
</evidence>
<keyword evidence="1" id="KW-1133">Transmembrane helix</keyword>
<sequence>MSRRRLQYGYLLEIPLLLVATGLVVAALFPNLPPLGQKVLVGVATLPVLYSLYYMIVTPGWMPGNERFKPILRLSAFLLLAATIVTGVTIFVFGE</sequence>
<keyword evidence="1" id="KW-0472">Membrane</keyword>
<dbReference type="Proteomes" id="UP000199169">
    <property type="component" value="Unassembled WGS sequence"/>
</dbReference>
<feature type="transmembrane region" description="Helical" evidence="1">
    <location>
        <begin position="39"/>
        <end position="62"/>
    </location>
</feature>
<protein>
    <recommendedName>
        <fullName evidence="4">Transmembrane protein</fullName>
    </recommendedName>
</protein>
<organism evidence="2 3">
    <name type="scientific">Candidatus Accumulibacter aalborgensis</name>
    <dbReference type="NCBI Taxonomy" id="1860102"/>
    <lineage>
        <taxon>Bacteria</taxon>
        <taxon>Pseudomonadati</taxon>
        <taxon>Pseudomonadota</taxon>
        <taxon>Betaproteobacteria</taxon>
        <taxon>Candidatus Accumulibacter</taxon>
    </lineage>
</organism>
<dbReference type="AlphaFoldDB" id="A0A1A8XGP6"/>
<name>A0A1A8XGP6_9PROT</name>
<keyword evidence="3" id="KW-1185">Reference proteome</keyword>
<proteinExistence type="predicted"/>
<gene>
    <name evidence="2" type="ORF">ACCAA_1170020</name>
</gene>
<evidence type="ECO:0000313" key="3">
    <source>
        <dbReference type="Proteomes" id="UP000199169"/>
    </source>
</evidence>
<evidence type="ECO:0000313" key="2">
    <source>
        <dbReference type="EMBL" id="SBT03876.1"/>
    </source>
</evidence>